<dbReference type="RefSeq" id="WP_377500751.1">
    <property type="nucleotide sequence ID" value="NZ_JBHMDO010000047.1"/>
</dbReference>
<feature type="domain" description="Copper amine oxidase-like N-terminal" evidence="2">
    <location>
        <begin position="51"/>
        <end position="159"/>
    </location>
</feature>
<keyword evidence="4" id="KW-1185">Reference proteome</keyword>
<dbReference type="GO" id="GO:0016787">
    <property type="term" value="F:hydrolase activity"/>
    <property type="evidence" value="ECO:0007669"/>
    <property type="project" value="UniProtKB-KW"/>
</dbReference>
<reference evidence="3 4" key="1">
    <citation type="submission" date="2024-09" db="EMBL/GenBank/DDBJ databases">
        <authorList>
            <person name="Sun Q."/>
            <person name="Mori K."/>
        </authorList>
    </citation>
    <scope>NUCLEOTIDE SEQUENCE [LARGE SCALE GENOMIC DNA]</scope>
    <source>
        <strain evidence="3 4">TISTR 2452</strain>
    </source>
</reference>
<evidence type="ECO:0000313" key="4">
    <source>
        <dbReference type="Proteomes" id="UP001589747"/>
    </source>
</evidence>
<organism evidence="3 4">
    <name type="scientific">Paenibacillus aurantiacus</name>
    <dbReference type="NCBI Taxonomy" id="1936118"/>
    <lineage>
        <taxon>Bacteria</taxon>
        <taxon>Bacillati</taxon>
        <taxon>Bacillota</taxon>
        <taxon>Bacilli</taxon>
        <taxon>Bacillales</taxon>
        <taxon>Paenibacillaceae</taxon>
        <taxon>Paenibacillus</taxon>
    </lineage>
</organism>
<dbReference type="Pfam" id="PF07833">
    <property type="entry name" value="Cu_amine_oxidN1"/>
    <property type="match status" value="1"/>
</dbReference>
<gene>
    <name evidence="3" type="ORF">ACFFSY_28915</name>
</gene>
<dbReference type="InterPro" id="IPR011105">
    <property type="entry name" value="Cell_wall_hydrolase_SleB"/>
</dbReference>
<accession>A0ABV5KXM0</accession>
<dbReference type="InterPro" id="IPR036582">
    <property type="entry name" value="Mao_N_sf"/>
</dbReference>
<dbReference type="Gene3D" id="1.10.10.2520">
    <property type="entry name" value="Cell wall hydrolase SleB, domain 1"/>
    <property type="match status" value="1"/>
</dbReference>
<evidence type="ECO:0000259" key="1">
    <source>
        <dbReference type="Pfam" id="PF07486"/>
    </source>
</evidence>
<evidence type="ECO:0000259" key="2">
    <source>
        <dbReference type="Pfam" id="PF07833"/>
    </source>
</evidence>
<name>A0ABV5KXM0_9BACL</name>
<dbReference type="InterPro" id="IPR012854">
    <property type="entry name" value="Cu_amine_oxidase-like_N"/>
</dbReference>
<dbReference type="Gene3D" id="3.30.457.10">
    <property type="entry name" value="Copper amine oxidase-like, N-terminal domain"/>
    <property type="match status" value="1"/>
</dbReference>
<evidence type="ECO:0000313" key="3">
    <source>
        <dbReference type="EMBL" id="MFB9329982.1"/>
    </source>
</evidence>
<dbReference type="Gene3D" id="6.20.240.60">
    <property type="match status" value="1"/>
</dbReference>
<sequence>MKNGEVHMIREGKSTIWLMSVMVLGLLLLSFGPMSVVSTAEAATEHQAAIKVNGKMAKLSDPILVQGGRMYLPAARIAALTGAEASWDNDNEELTIHTAASDKVVLGNGVPVVYFNELRYRMDALPFTRDGRLYAPLRELAELLHASFQSSADGDTIEITVEPQKVVADGYGLAEVSADTGIAEAQLLKRNGLAAKAAVKNGMKLDVVIPSFFDHPVASYTEEDLTLLAKITMVEAGYESYEGQLAVANVIMNRVNNPAFPDTIKGVIYAGKQFPPAHNGLLDKSKPHASAYRAAKDALNGKNVVGKAVYFFNPDRAKGSYWSSMNVVATIGNHSFAQ</sequence>
<dbReference type="Pfam" id="PF07486">
    <property type="entry name" value="Hydrolase_2"/>
    <property type="match status" value="1"/>
</dbReference>
<proteinExistence type="predicted"/>
<dbReference type="EMBL" id="JBHMDO010000047">
    <property type="protein sequence ID" value="MFB9329982.1"/>
    <property type="molecule type" value="Genomic_DNA"/>
</dbReference>
<feature type="domain" description="Cell wall hydrolase SleB" evidence="1">
    <location>
        <begin position="239"/>
        <end position="337"/>
    </location>
</feature>
<comment type="caution">
    <text evidence="3">The sequence shown here is derived from an EMBL/GenBank/DDBJ whole genome shotgun (WGS) entry which is preliminary data.</text>
</comment>
<protein>
    <submittedName>
        <fullName evidence="3">Cell wall hydrolase</fullName>
    </submittedName>
</protein>
<dbReference type="SUPFAM" id="SSF55383">
    <property type="entry name" value="Copper amine oxidase, domain N"/>
    <property type="match status" value="2"/>
</dbReference>
<dbReference type="Proteomes" id="UP001589747">
    <property type="component" value="Unassembled WGS sequence"/>
</dbReference>
<dbReference type="InterPro" id="IPR042047">
    <property type="entry name" value="SleB_dom1"/>
</dbReference>
<keyword evidence="3" id="KW-0378">Hydrolase</keyword>